<protein>
    <recommendedName>
        <fullName evidence="3">N-acetyltransferase domain-containing protein</fullName>
    </recommendedName>
</protein>
<dbReference type="Proteomes" id="UP000706525">
    <property type="component" value="Unassembled WGS sequence"/>
</dbReference>
<keyword evidence="1" id="KW-0808">Transferase</keyword>
<dbReference type="PANTHER" id="PTHR43877:SF2">
    <property type="entry name" value="AMINOALKYLPHOSPHONATE N-ACETYLTRANSFERASE-RELATED"/>
    <property type="match status" value="1"/>
</dbReference>
<name>A0ABN7ZKB5_9BURK</name>
<evidence type="ECO:0000259" key="3">
    <source>
        <dbReference type="PROSITE" id="PS51186"/>
    </source>
</evidence>
<dbReference type="Pfam" id="PF00583">
    <property type="entry name" value="Acetyltransf_1"/>
    <property type="match status" value="1"/>
</dbReference>
<sequence length="181" mass="19331">MTEYQLDHATAADVPDIVRIVNGAYRGQDGVAGWTSEAGLIAGQRTDAAQVAALVAGTVAGDNPVVLVMRERPSERVVATICLDQLEPERTELGMLSVDVTLQGGGAGKRLVALTEDYLLARGVTRACMTVVHARAELIAWYGRQGYLPTGATVAFPYDDPSVGQPLRDDLHFVVLEKQLA</sequence>
<dbReference type="InterPro" id="IPR016181">
    <property type="entry name" value="Acyl_CoA_acyltransferase"/>
</dbReference>
<keyword evidence="2" id="KW-0012">Acyltransferase</keyword>
<evidence type="ECO:0000256" key="1">
    <source>
        <dbReference type="ARBA" id="ARBA00022679"/>
    </source>
</evidence>
<comment type="caution">
    <text evidence="4">The sequence shown here is derived from an EMBL/GenBank/DDBJ whole genome shotgun (WGS) entry which is preliminary data.</text>
</comment>
<dbReference type="InterPro" id="IPR050832">
    <property type="entry name" value="Bact_Acetyltransf"/>
</dbReference>
<dbReference type="PANTHER" id="PTHR43877">
    <property type="entry name" value="AMINOALKYLPHOSPHONATE N-ACETYLTRANSFERASE-RELATED-RELATED"/>
    <property type="match status" value="1"/>
</dbReference>
<dbReference type="Gene3D" id="3.40.630.30">
    <property type="match status" value="1"/>
</dbReference>
<proteinExistence type="predicted"/>
<gene>
    <name evidence="4" type="ORF">LMG32289_05687</name>
</gene>
<dbReference type="CDD" id="cd04301">
    <property type="entry name" value="NAT_SF"/>
    <property type="match status" value="1"/>
</dbReference>
<keyword evidence="5" id="KW-1185">Reference proteome</keyword>
<evidence type="ECO:0000313" key="5">
    <source>
        <dbReference type="Proteomes" id="UP000706525"/>
    </source>
</evidence>
<evidence type="ECO:0000313" key="4">
    <source>
        <dbReference type="EMBL" id="CAG9184676.1"/>
    </source>
</evidence>
<dbReference type="PROSITE" id="PS51186">
    <property type="entry name" value="GNAT"/>
    <property type="match status" value="1"/>
</dbReference>
<dbReference type="InterPro" id="IPR000182">
    <property type="entry name" value="GNAT_dom"/>
</dbReference>
<dbReference type="EMBL" id="CAJZAG010000013">
    <property type="protein sequence ID" value="CAG9184676.1"/>
    <property type="molecule type" value="Genomic_DNA"/>
</dbReference>
<evidence type="ECO:0000256" key="2">
    <source>
        <dbReference type="ARBA" id="ARBA00023315"/>
    </source>
</evidence>
<feature type="domain" description="N-acetyltransferase" evidence="3">
    <location>
        <begin position="4"/>
        <end position="181"/>
    </location>
</feature>
<reference evidence="4 5" key="1">
    <citation type="submission" date="2021-08" db="EMBL/GenBank/DDBJ databases">
        <authorList>
            <person name="Peeters C."/>
        </authorList>
    </citation>
    <scope>NUCLEOTIDE SEQUENCE [LARGE SCALE GENOMIC DNA]</scope>
    <source>
        <strain evidence="4 5">LMG 32289</strain>
    </source>
</reference>
<dbReference type="RefSeq" id="WP_223994417.1">
    <property type="nucleotide sequence ID" value="NZ_CAJZAG010000013.1"/>
</dbReference>
<accession>A0ABN7ZKB5</accession>
<dbReference type="SUPFAM" id="SSF55729">
    <property type="entry name" value="Acyl-CoA N-acyltransferases (Nat)"/>
    <property type="match status" value="1"/>
</dbReference>
<organism evidence="4 5">
    <name type="scientific">Cupriavidus pampae</name>
    <dbReference type="NCBI Taxonomy" id="659251"/>
    <lineage>
        <taxon>Bacteria</taxon>
        <taxon>Pseudomonadati</taxon>
        <taxon>Pseudomonadota</taxon>
        <taxon>Betaproteobacteria</taxon>
        <taxon>Burkholderiales</taxon>
        <taxon>Burkholderiaceae</taxon>
        <taxon>Cupriavidus</taxon>
    </lineage>
</organism>